<dbReference type="EMBL" id="JAZHXI010000010">
    <property type="protein sequence ID" value="KAL2067333.1"/>
    <property type="molecule type" value="Genomic_DNA"/>
</dbReference>
<keyword evidence="3" id="KW-1185">Reference proteome</keyword>
<reference evidence="2 3" key="1">
    <citation type="journal article" date="2024" name="Commun. Biol.">
        <title>Comparative genomic analysis of thermophilic fungi reveals convergent evolutionary adaptations and gene losses.</title>
        <authorList>
            <person name="Steindorff A.S."/>
            <person name="Aguilar-Pontes M.V."/>
            <person name="Robinson A.J."/>
            <person name="Andreopoulos B."/>
            <person name="LaButti K."/>
            <person name="Kuo A."/>
            <person name="Mondo S."/>
            <person name="Riley R."/>
            <person name="Otillar R."/>
            <person name="Haridas S."/>
            <person name="Lipzen A."/>
            <person name="Grimwood J."/>
            <person name="Schmutz J."/>
            <person name="Clum A."/>
            <person name="Reid I.D."/>
            <person name="Moisan M.C."/>
            <person name="Butler G."/>
            <person name="Nguyen T.T.M."/>
            <person name="Dewar K."/>
            <person name="Conant G."/>
            <person name="Drula E."/>
            <person name="Henrissat B."/>
            <person name="Hansel C."/>
            <person name="Singer S."/>
            <person name="Hutchinson M.I."/>
            <person name="de Vries R.P."/>
            <person name="Natvig D.O."/>
            <person name="Powell A.J."/>
            <person name="Tsang A."/>
            <person name="Grigoriev I.V."/>
        </authorList>
    </citation>
    <scope>NUCLEOTIDE SEQUENCE [LARGE SCALE GENOMIC DNA]</scope>
    <source>
        <strain evidence="2 3">CBS 494.80</strain>
    </source>
</reference>
<protein>
    <submittedName>
        <fullName evidence="2">Uncharacterized protein</fullName>
    </submittedName>
</protein>
<evidence type="ECO:0000313" key="3">
    <source>
        <dbReference type="Proteomes" id="UP001595075"/>
    </source>
</evidence>
<proteinExistence type="predicted"/>
<keyword evidence="1" id="KW-0472">Membrane</keyword>
<organism evidence="2 3">
    <name type="scientific">Oculimacula yallundae</name>
    <dbReference type="NCBI Taxonomy" id="86028"/>
    <lineage>
        <taxon>Eukaryota</taxon>
        <taxon>Fungi</taxon>
        <taxon>Dikarya</taxon>
        <taxon>Ascomycota</taxon>
        <taxon>Pezizomycotina</taxon>
        <taxon>Leotiomycetes</taxon>
        <taxon>Helotiales</taxon>
        <taxon>Ploettnerulaceae</taxon>
        <taxon>Oculimacula</taxon>
    </lineage>
</organism>
<feature type="transmembrane region" description="Helical" evidence="1">
    <location>
        <begin position="84"/>
        <end position="102"/>
    </location>
</feature>
<feature type="transmembrane region" description="Helical" evidence="1">
    <location>
        <begin position="136"/>
        <end position="159"/>
    </location>
</feature>
<keyword evidence="1" id="KW-0812">Transmembrane</keyword>
<evidence type="ECO:0000313" key="2">
    <source>
        <dbReference type="EMBL" id="KAL2067333.1"/>
    </source>
</evidence>
<dbReference type="Proteomes" id="UP001595075">
    <property type="component" value="Unassembled WGS sequence"/>
</dbReference>
<keyword evidence="1" id="KW-1133">Transmembrane helix</keyword>
<name>A0ABR4CBK9_9HELO</name>
<feature type="transmembrane region" description="Helical" evidence="1">
    <location>
        <begin position="171"/>
        <end position="190"/>
    </location>
</feature>
<evidence type="ECO:0000256" key="1">
    <source>
        <dbReference type="SAM" id="Phobius"/>
    </source>
</evidence>
<feature type="transmembrane region" description="Helical" evidence="1">
    <location>
        <begin position="233"/>
        <end position="252"/>
    </location>
</feature>
<comment type="caution">
    <text evidence="2">The sequence shown here is derived from an EMBL/GenBank/DDBJ whole genome shotgun (WGS) entry which is preliminary data.</text>
</comment>
<accession>A0ABR4CBK9</accession>
<gene>
    <name evidence="2" type="ORF">VTL71DRAFT_1758</name>
</gene>
<sequence>MSDTEKLGPLSEIPMKMANIYPTAFRISKSRQDDDNFETKTQEECQMAAQPARHCPTLAHLQDHDERNGASYETLLTYFQVVQYAIRLTTIVSGFVLLYMILGSLNEYLSAKTTPDHPLDTIPGSGAITTGSLTHAIVLVGTNVMLNCILGGIFCVMSIEIHKHCKTRRTVMTGYLLGLATALGVCIVLRNRISPPSDVWSWSCSTYKSGITNDAMNFERTCHTMNKTWRLCIVHVFLEALSLGLELARVVLLKAGRL</sequence>